<comment type="caution">
    <text evidence="3">The sequence shown here is derived from an EMBL/GenBank/DDBJ whole genome shotgun (WGS) entry which is preliminary data.</text>
</comment>
<dbReference type="EMBL" id="BAAASG010000008">
    <property type="protein sequence ID" value="GAA2492820.1"/>
    <property type="molecule type" value="Genomic_DNA"/>
</dbReference>
<feature type="compositionally biased region" description="Low complexity" evidence="1">
    <location>
        <begin position="62"/>
        <end position="106"/>
    </location>
</feature>
<reference evidence="3 4" key="1">
    <citation type="journal article" date="2019" name="Int. J. Syst. Evol. Microbiol.">
        <title>The Global Catalogue of Microorganisms (GCM) 10K type strain sequencing project: providing services to taxonomists for standard genome sequencing and annotation.</title>
        <authorList>
            <consortium name="The Broad Institute Genomics Platform"/>
            <consortium name="The Broad Institute Genome Sequencing Center for Infectious Disease"/>
            <person name="Wu L."/>
            <person name="Ma J."/>
        </authorList>
    </citation>
    <scope>NUCLEOTIDE SEQUENCE [LARGE SCALE GENOMIC DNA]</scope>
    <source>
        <strain evidence="3 4">JCM 4395</strain>
    </source>
</reference>
<sequence length="248" mass="24436">MTGHISAVRTRHDVCEESPGVLRHMAKKSPSVHRAALLASAVAVLGLLTACGNGGTASAPTTLPGTAAPATGGDHSTDPASASASTTSTAPAGATRTASAAQSTPAGSTGGRCHTSELRATVGQNDPGAGQENFPVVLTNASSRTCTVRGYPGAAFVDASGRQLGPDPKRSSGSPTTVTLAPGKSAWAGLTFSNPDVSGAHAATPASLLVTPPNERDHLTVTWKGGQVPVSGNASSVFLTVLSPGTGP</sequence>
<accession>A0ABN3M1U9</accession>
<dbReference type="Proteomes" id="UP001501777">
    <property type="component" value="Unassembled WGS sequence"/>
</dbReference>
<organism evidence="3 4">
    <name type="scientific">Streptomyces longisporus</name>
    <dbReference type="NCBI Taxonomy" id="1948"/>
    <lineage>
        <taxon>Bacteria</taxon>
        <taxon>Bacillati</taxon>
        <taxon>Actinomycetota</taxon>
        <taxon>Actinomycetes</taxon>
        <taxon>Kitasatosporales</taxon>
        <taxon>Streptomycetaceae</taxon>
        <taxon>Streptomyces</taxon>
    </lineage>
</organism>
<evidence type="ECO:0000256" key="1">
    <source>
        <dbReference type="SAM" id="MobiDB-lite"/>
    </source>
</evidence>
<feature type="region of interest" description="Disordered" evidence="1">
    <location>
        <begin position="62"/>
        <end position="114"/>
    </location>
</feature>
<evidence type="ECO:0000313" key="4">
    <source>
        <dbReference type="Proteomes" id="UP001501777"/>
    </source>
</evidence>
<evidence type="ECO:0000313" key="3">
    <source>
        <dbReference type="EMBL" id="GAA2492820.1"/>
    </source>
</evidence>
<proteinExistence type="predicted"/>
<protein>
    <submittedName>
        <fullName evidence="3">DUF4232 domain-containing protein</fullName>
    </submittedName>
</protein>
<gene>
    <name evidence="3" type="ORF">GCM10010276_35680</name>
</gene>
<name>A0ABN3M1U9_STRLO</name>
<keyword evidence="4" id="KW-1185">Reference proteome</keyword>
<dbReference type="Pfam" id="PF14016">
    <property type="entry name" value="DUF4232"/>
    <property type="match status" value="1"/>
</dbReference>
<dbReference type="InterPro" id="IPR025326">
    <property type="entry name" value="DUF4232"/>
</dbReference>
<feature type="domain" description="DUF4232" evidence="2">
    <location>
        <begin position="113"/>
        <end position="230"/>
    </location>
</feature>
<evidence type="ECO:0000259" key="2">
    <source>
        <dbReference type="Pfam" id="PF14016"/>
    </source>
</evidence>